<feature type="transmembrane region" description="Helical" evidence="8">
    <location>
        <begin position="189"/>
        <end position="209"/>
    </location>
</feature>
<feature type="transmembrane region" description="Helical" evidence="8">
    <location>
        <begin position="272"/>
        <end position="297"/>
    </location>
</feature>
<evidence type="ECO:0000256" key="4">
    <source>
        <dbReference type="ARBA" id="ARBA00022475"/>
    </source>
</evidence>
<comment type="subcellular location">
    <subcellularLocation>
        <location evidence="1">Cell membrane</location>
        <topology evidence="1">Multi-pass membrane protein</topology>
    </subcellularLocation>
</comment>
<evidence type="ECO:0000256" key="8">
    <source>
        <dbReference type="SAM" id="Phobius"/>
    </source>
</evidence>
<evidence type="ECO:0000256" key="1">
    <source>
        <dbReference type="ARBA" id="ARBA00004651"/>
    </source>
</evidence>
<keyword evidence="4" id="KW-1003">Cell membrane</keyword>
<dbReference type="EMBL" id="JBBKZS010000002">
    <property type="protein sequence ID" value="MEJ8853949.1"/>
    <property type="molecule type" value="Genomic_DNA"/>
</dbReference>
<feature type="domain" description="ABC transmembrane type-2" evidence="9">
    <location>
        <begin position="151"/>
        <end position="385"/>
    </location>
</feature>
<evidence type="ECO:0000259" key="9">
    <source>
        <dbReference type="PROSITE" id="PS51012"/>
    </source>
</evidence>
<evidence type="ECO:0000256" key="2">
    <source>
        <dbReference type="ARBA" id="ARBA00007783"/>
    </source>
</evidence>
<organism evidence="10 11">
    <name type="scientific">Variovorax robiniae</name>
    <dbReference type="NCBI Taxonomy" id="1836199"/>
    <lineage>
        <taxon>Bacteria</taxon>
        <taxon>Pseudomonadati</taxon>
        <taxon>Pseudomonadota</taxon>
        <taxon>Betaproteobacteria</taxon>
        <taxon>Burkholderiales</taxon>
        <taxon>Comamonadaceae</taxon>
        <taxon>Variovorax</taxon>
    </lineage>
</organism>
<dbReference type="PANTHER" id="PTHR30294">
    <property type="entry name" value="MEMBRANE COMPONENT OF ABC TRANSPORTER YHHJ-RELATED"/>
    <property type="match status" value="1"/>
</dbReference>
<evidence type="ECO:0000256" key="5">
    <source>
        <dbReference type="ARBA" id="ARBA00022692"/>
    </source>
</evidence>
<keyword evidence="3" id="KW-0813">Transport</keyword>
<dbReference type="PANTHER" id="PTHR30294:SF38">
    <property type="entry name" value="TRANSPORT PERMEASE PROTEIN"/>
    <property type="match status" value="1"/>
</dbReference>
<reference evidence="10 11" key="1">
    <citation type="submission" date="2024-03" db="EMBL/GenBank/DDBJ databases">
        <title>Novel species of the genus Variovorax.</title>
        <authorList>
            <person name="Liu Q."/>
            <person name="Xin Y.-H."/>
        </authorList>
    </citation>
    <scope>NUCLEOTIDE SEQUENCE [LARGE SCALE GENOMIC DNA]</scope>
    <source>
        <strain evidence="10 11">KACC 18901</strain>
    </source>
</reference>
<evidence type="ECO:0000256" key="3">
    <source>
        <dbReference type="ARBA" id="ARBA00022448"/>
    </source>
</evidence>
<dbReference type="InterPro" id="IPR051449">
    <property type="entry name" value="ABC-2_transporter_component"/>
</dbReference>
<keyword evidence="6 8" id="KW-1133">Transmembrane helix</keyword>
<protein>
    <submittedName>
        <fullName evidence="10">ABC transporter permease</fullName>
    </submittedName>
</protein>
<feature type="transmembrane region" description="Helical" evidence="8">
    <location>
        <begin position="309"/>
        <end position="331"/>
    </location>
</feature>
<evidence type="ECO:0000313" key="11">
    <source>
        <dbReference type="Proteomes" id="UP001367030"/>
    </source>
</evidence>
<dbReference type="InterPro" id="IPR013525">
    <property type="entry name" value="ABC2_TM"/>
</dbReference>
<comment type="caution">
    <text evidence="10">The sequence shown here is derived from an EMBL/GenBank/DDBJ whole genome shotgun (WGS) entry which is preliminary data.</text>
</comment>
<accession>A0ABU8X2S1</accession>
<feature type="transmembrane region" description="Helical" evidence="8">
    <location>
        <begin position="364"/>
        <end position="382"/>
    </location>
</feature>
<name>A0ABU8X2S1_9BURK</name>
<dbReference type="PROSITE" id="PS51012">
    <property type="entry name" value="ABC_TM2"/>
    <property type="match status" value="1"/>
</dbReference>
<dbReference type="InterPro" id="IPR047817">
    <property type="entry name" value="ABC2_TM_bact-type"/>
</dbReference>
<sequence length="387" mass="40576">MTMLLALIKKELIALGRDVHGLAALFLMPVIFIVVMSLALKDYYNPKLAALHYAVDQRDTGMPAQSILADWKRTHGMPQPLPADWQAQLTNGQLKYVIVLQPGLSDALHADALPTAAHMRLLAEPGIDGNLFNALRAELVGVAGEVKGRLEATVSGGPPPPPGASMATLLQAERFAPSGPRPTAVQQSVPAWLVFGMFFVVASMSSLFIQERASGTLGRLRSLGVPTGMLLVSKALPYLGVNALQAALMLAVGIWLMPALGGDALSLAGVHWGALVVALAAIGLAAVSLSLALACAVRTHAQAATVGPVANVLMAAIGGIMVPKFVMPAAMQHVAEWSPMNWGLEALLTVLLRGGGLAAMVQDLVRLLVFSAAMLALAALLFRRRVA</sequence>
<evidence type="ECO:0000256" key="7">
    <source>
        <dbReference type="ARBA" id="ARBA00023136"/>
    </source>
</evidence>
<dbReference type="RefSeq" id="WP_340334046.1">
    <property type="nucleotide sequence ID" value="NZ_JBBKZS010000002.1"/>
</dbReference>
<proteinExistence type="inferred from homology"/>
<feature type="transmembrane region" description="Helical" evidence="8">
    <location>
        <begin position="21"/>
        <end position="40"/>
    </location>
</feature>
<feature type="transmembrane region" description="Helical" evidence="8">
    <location>
        <begin position="239"/>
        <end position="260"/>
    </location>
</feature>
<evidence type="ECO:0000313" key="10">
    <source>
        <dbReference type="EMBL" id="MEJ8853949.1"/>
    </source>
</evidence>
<dbReference type="Pfam" id="PF12698">
    <property type="entry name" value="ABC2_membrane_3"/>
    <property type="match status" value="1"/>
</dbReference>
<dbReference type="Proteomes" id="UP001367030">
    <property type="component" value="Unassembled WGS sequence"/>
</dbReference>
<evidence type="ECO:0000256" key="6">
    <source>
        <dbReference type="ARBA" id="ARBA00022989"/>
    </source>
</evidence>
<keyword evidence="7 8" id="KW-0472">Membrane</keyword>
<keyword evidence="11" id="KW-1185">Reference proteome</keyword>
<gene>
    <name evidence="10" type="ORF">WKW79_05185</name>
</gene>
<keyword evidence="5 8" id="KW-0812">Transmembrane</keyword>
<comment type="similarity">
    <text evidence="2">Belongs to the ABC-2 integral membrane protein family.</text>
</comment>